<evidence type="ECO:0000313" key="6">
    <source>
        <dbReference type="EMBL" id="GMQ33265.1"/>
    </source>
</evidence>
<dbReference type="InterPro" id="IPR006664">
    <property type="entry name" value="OMP_bac"/>
</dbReference>
<dbReference type="Proteomes" id="UP001307705">
    <property type="component" value="Unassembled WGS sequence"/>
</dbReference>
<keyword evidence="2 4" id="KW-0472">Membrane</keyword>
<dbReference type="PANTHER" id="PTHR30329">
    <property type="entry name" value="STATOR ELEMENT OF FLAGELLAR MOTOR COMPLEX"/>
    <property type="match status" value="1"/>
</dbReference>
<evidence type="ECO:0000256" key="2">
    <source>
        <dbReference type="ARBA" id="ARBA00023136"/>
    </source>
</evidence>
<dbReference type="PRINTS" id="PR01021">
    <property type="entry name" value="OMPADOMAIN"/>
</dbReference>
<comment type="subcellular location">
    <subcellularLocation>
        <location evidence="1">Cell outer membrane</location>
    </subcellularLocation>
</comment>
<dbReference type="SUPFAM" id="SSF103088">
    <property type="entry name" value="OmpA-like"/>
    <property type="match status" value="1"/>
</dbReference>
<dbReference type="PROSITE" id="PS51123">
    <property type="entry name" value="OMPA_2"/>
    <property type="match status" value="1"/>
</dbReference>
<gene>
    <name evidence="6" type="ORF">Ataiwa_15370</name>
</gene>
<protein>
    <recommendedName>
        <fullName evidence="5">OmpA-like domain-containing protein</fullName>
    </recommendedName>
</protein>
<dbReference type="InterPro" id="IPR006665">
    <property type="entry name" value="OmpA-like"/>
</dbReference>
<sequence>MKRYVFFLLLFIGMGFLSDFGLRAQFIKDLKKRAEEAAKRTVERKTEEKTEQTTEQAIDSLFSIRVKKKNPESNPEEVWEENADPVFPEDMEESFDDPGPKSLQAYSKFDFILGSDILYASDFSGDALGDMPEGWVSSIVLELVEINGFEGKWIQLGKGENSFTPIDLGELPENFTLEFDLILDVDAQKFAPGTRQFLVVLNDLESPTIQLGNRRAGNHLVNMGFNADHKNLEKRWKDSQYNEFVNTPIPMLSKENLERGDVIRVSLWKNKNRVRLYLDEEKVFDIVQAQPDHSPFRSLKFYSNNANEDEFFYFSNLRFADAPPIIKNKLAEGVFEATGIYFDPGSAVIRPESYPTLKQIADFIQANGGSFSIAGHTDTTGDKEQNRLLSEQRASAVRKALVKEFGVDTNQLASRGYGQRYPLYPNDTPEGRAKNRRVDIINLQVVPDYEEQLMVKVFGEGRN</sequence>
<evidence type="ECO:0000256" key="3">
    <source>
        <dbReference type="ARBA" id="ARBA00023237"/>
    </source>
</evidence>
<dbReference type="InterPro" id="IPR050330">
    <property type="entry name" value="Bact_OuterMem_StrucFunc"/>
</dbReference>
<dbReference type="Gene3D" id="3.30.1330.60">
    <property type="entry name" value="OmpA-like domain"/>
    <property type="match status" value="1"/>
</dbReference>
<organism evidence="6 7">
    <name type="scientific">Algoriphagus taiwanensis</name>
    <dbReference type="NCBI Taxonomy" id="1445656"/>
    <lineage>
        <taxon>Bacteria</taxon>
        <taxon>Pseudomonadati</taxon>
        <taxon>Bacteroidota</taxon>
        <taxon>Cytophagia</taxon>
        <taxon>Cytophagales</taxon>
        <taxon>Cyclobacteriaceae</taxon>
        <taxon>Algoriphagus</taxon>
    </lineage>
</organism>
<dbReference type="InterPro" id="IPR036737">
    <property type="entry name" value="OmpA-like_sf"/>
</dbReference>
<dbReference type="Pfam" id="PF00691">
    <property type="entry name" value="OmpA"/>
    <property type="match status" value="1"/>
</dbReference>
<dbReference type="CDD" id="cd07185">
    <property type="entry name" value="OmpA_C-like"/>
    <property type="match status" value="1"/>
</dbReference>
<accession>A0ABQ6Q157</accession>
<keyword evidence="7" id="KW-1185">Reference proteome</keyword>
<name>A0ABQ6Q157_9BACT</name>
<proteinExistence type="predicted"/>
<comment type="caution">
    <text evidence="6">The sequence shown here is derived from an EMBL/GenBank/DDBJ whole genome shotgun (WGS) entry which is preliminary data.</text>
</comment>
<dbReference type="EMBL" id="BTPE01000004">
    <property type="protein sequence ID" value="GMQ33265.1"/>
    <property type="molecule type" value="Genomic_DNA"/>
</dbReference>
<keyword evidence="3" id="KW-0998">Cell outer membrane</keyword>
<evidence type="ECO:0000256" key="4">
    <source>
        <dbReference type="PROSITE-ProRule" id="PRU00473"/>
    </source>
</evidence>
<evidence type="ECO:0000256" key="1">
    <source>
        <dbReference type="ARBA" id="ARBA00004442"/>
    </source>
</evidence>
<feature type="domain" description="OmpA-like" evidence="5">
    <location>
        <begin position="329"/>
        <end position="446"/>
    </location>
</feature>
<evidence type="ECO:0000313" key="7">
    <source>
        <dbReference type="Proteomes" id="UP001307705"/>
    </source>
</evidence>
<dbReference type="PANTHER" id="PTHR30329:SF21">
    <property type="entry name" value="LIPOPROTEIN YIAD-RELATED"/>
    <property type="match status" value="1"/>
</dbReference>
<evidence type="ECO:0000259" key="5">
    <source>
        <dbReference type="PROSITE" id="PS51123"/>
    </source>
</evidence>
<reference evidence="6 7" key="1">
    <citation type="submission" date="2023-08" db="EMBL/GenBank/DDBJ databases">
        <title>Draft genome sequence of Algoriphagus taiwanensis.</title>
        <authorList>
            <person name="Takatani N."/>
            <person name="Hosokawa M."/>
            <person name="Sawabe T."/>
        </authorList>
    </citation>
    <scope>NUCLEOTIDE SEQUENCE [LARGE SCALE GENOMIC DNA]</scope>
    <source>
        <strain evidence="6 7">JCM 19755</strain>
    </source>
</reference>